<evidence type="ECO:0000313" key="9">
    <source>
        <dbReference type="Proteomes" id="UP000287533"/>
    </source>
</evidence>
<dbReference type="Proteomes" id="UP000287533">
    <property type="component" value="Unassembled WGS sequence"/>
</dbReference>
<dbReference type="GO" id="GO:0005886">
    <property type="term" value="C:plasma membrane"/>
    <property type="evidence" value="ECO:0007669"/>
    <property type="project" value="UniProtKB-SubCell"/>
</dbReference>
<dbReference type="Pfam" id="PF01810">
    <property type="entry name" value="LysE"/>
    <property type="match status" value="1"/>
</dbReference>
<dbReference type="PANTHER" id="PTHR30086:SF20">
    <property type="entry name" value="ARGININE EXPORTER PROTEIN ARGO-RELATED"/>
    <property type="match status" value="1"/>
</dbReference>
<dbReference type="RefSeq" id="WP_125981461.1">
    <property type="nucleotide sequence ID" value="NZ_QXGL01000004.1"/>
</dbReference>
<dbReference type="OrthoDB" id="5638726at2"/>
<organism evidence="8 9">
    <name type="scientific">Bifidobacterium goeldii</name>
    <dbReference type="NCBI Taxonomy" id="2306975"/>
    <lineage>
        <taxon>Bacteria</taxon>
        <taxon>Bacillati</taxon>
        <taxon>Actinomycetota</taxon>
        <taxon>Actinomycetes</taxon>
        <taxon>Bifidobacteriales</taxon>
        <taxon>Bifidobacteriaceae</taxon>
        <taxon>Bifidobacterium</taxon>
    </lineage>
</organism>
<sequence length="229" mass="24248">MGFYLQGLTMGLAYIAPIGMQNLFVINSALTRTRRNALITALIVICFDMALSLSCFFGVGALMQSHPWLETIVLGLGGLVVVKIGMGLVLPKRRKNTSQTDLATSSPTTAPSPSAAATVSTPAKRLGLRGLLDTIGTACAVTWFNPQAIIDGTLMLGAFSATLSAQQSTPFITGVETASILWFLTITLLVNAFAHKFSPRIIDVLNRVCGGVITLYGIKLLADFALAVL</sequence>
<feature type="compositionally biased region" description="Low complexity" evidence="6">
    <location>
        <begin position="103"/>
        <end position="118"/>
    </location>
</feature>
<evidence type="ECO:0000313" key="8">
    <source>
        <dbReference type="EMBL" id="RSX52931.1"/>
    </source>
</evidence>
<dbReference type="AlphaFoldDB" id="A0A430FJJ9"/>
<keyword evidence="4 7" id="KW-1133">Transmembrane helix</keyword>
<evidence type="ECO:0000256" key="1">
    <source>
        <dbReference type="ARBA" id="ARBA00004651"/>
    </source>
</evidence>
<dbReference type="GO" id="GO:0015171">
    <property type="term" value="F:amino acid transmembrane transporter activity"/>
    <property type="evidence" value="ECO:0007669"/>
    <property type="project" value="TreeGrafter"/>
</dbReference>
<keyword evidence="5 7" id="KW-0472">Membrane</keyword>
<reference evidence="8 9" key="1">
    <citation type="submission" date="2018-09" db="EMBL/GenBank/DDBJ databases">
        <title>Characterization of the phylogenetic diversity of five novel species belonging to the genus Bifidobacterium.</title>
        <authorList>
            <person name="Lugli G.A."/>
            <person name="Duranti S."/>
            <person name="Milani C."/>
        </authorList>
    </citation>
    <scope>NUCLEOTIDE SEQUENCE [LARGE SCALE GENOMIC DNA]</scope>
    <source>
        <strain evidence="8 9">2034B</strain>
    </source>
</reference>
<proteinExistence type="predicted"/>
<feature type="region of interest" description="Disordered" evidence="6">
    <location>
        <begin position="98"/>
        <end position="118"/>
    </location>
</feature>
<dbReference type="InterPro" id="IPR001123">
    <property type="entry name" value="LeuE-type"/>
</dbReference>
<evidence type="ECO:0000256" key="4">
    <source>
        <dbReference type="ARBA" id="ARBA00022989"/>
    </source>
</evidence>
<gene>
    <name evidence="8" type="ORF">D2E25_1502</name>
</gene>
<evidence type="ECO:0000256" key="7">
    <source>
        <dbReference type="SAM" id="Phobius"/>
    </source>
</evidence>
<keyword evidence="3 7" id="KW-0812">Transmembrane</keyword>
<feature type="transmembrane region" description="Helical" evidence="7">
    <location>
        <begin position="68"/>
        <end position="90"/>
    </location>
</feature>
<comment type="subcellular location">
    <subcellularLocation>
        <location evidence="1">Cell membrane</location>
        <topology evidence="1">Multi-pass membrane protein</topology>
    </subcellularLocation>
</comment>
<keyword evidence="2" id="KW-1003">Cell membrane</keyword>
<protein>
    <submittedName>
        <fullName evidence="8">L-lysine permease</fullName>
    </submittedName>
</protein>
<feature type="transmembrane region" description="Helical" evidence="7">
    <location>
        <begin position="12"/>
        <end position="30"/>
    </location>
</feature>
<evidence type="ECO:0000256" key="2">
    <source>
        <dbReference type="ARBA" id="ARBA00022475"/>
    </source>
</evidence>
<name>A0A430FJJ9_9BIFI</name>
<evidence type="ECO:0000256" key="5">
    <source>
        <dbReference type="ARBA" id="ARBA00023136"/>
    </source>
</evidence>
<keyword evidence="9" id="KW-1185">Reference proteome</keyword>
<accession>A0A430FJJ9</accession>
<comment type="caution">
    <text evidence="8">The sequence shown here is derived from an EMBL/GenBank/DDBJ whole genome shotgun (WGS) entry which is preliminary data.</text>
</comment>
<evidence type="ECO:0000256" key="6">
    <source>
        <dbReference type="SAM" id="MobiDB-lite"/>
    </source>
</evidence>
<evidence type="ECO:0000256" key="3">
    <source>
        <dbReference type="ARBA" id="ARBA00022692"/>
    </source>
</evidence>
<dbReference type="PANTHER" id="PTHR30086">
    <property type="entry name" value="ARGININE EXPORTER PROTEIN ARGO"/>
    <property type="match status" value="1"/>
</dbReference>
<feature type="transmembrane region" description="Helical" evidence="7">
    <location>
        <begin position="37"/>
        <end position="62"/>
    </location>
</feature>
<dbReference type="EMBL" id="QXGL01000004">
    <property type="protein sequence ID" value="RSX52931.1"/>
    <property type="molecule type" value="Genomic_DNA"/>
</dbReference>